<keyword evidence="3" id="KW-1185">Reference proteome</keyword>
<dbReference type="Pfam" id="PF04149">
    <property type="entry name" value="DUF397"/>
    <property type="match status" value="1"/>
</dbReference>
<name>A0ABP4DHX6_9ACTN</name>
<evidence type="ECO:0000259" key="1">
    <source>
        <dbReference type="Pfam" id="PF04149"/>
    </source>
</evidence>
<proteinExistence type="predicted"/>
<dbReference type="Proteomes" id="UP001501072">
    <property type="component" value="Unassembled WGS sequence"/>
</dbReference>
<gene>
    <name evidence="2" type="ORF">GCM10009564_19330</name>
</gene>
<comment type="caution">
    <text evidence="2">The sequence shown here is derived from an EMBL/GenBank/DDBJ whole genome shotgun (WGS) entry which is preliminary data.</text>
</comment>
<organism evidence="2 3">
    <name type="scientific">Streptomyces thermogriseus</name>
    <dbReference type="NCBI Taxonomy" id="75292"/>
    <lineage>
        <taxon>Bacteria</taxon>
        <taxon>Bacillati</taxon>
        <taxon>Actinomycetota</taxon>
        <taxon>Actinomycetes</taxon>
        <taxon>Kitasatosporales</taxon>
        <taxon>Streptomycetaceae</taxon>
        <taxon>Streptomyces</taxon>
    </lineage>
</organism>
<evidence type="ECO:0000313" key="2">
    <source>
        <dbReference type="EMBL" id="GAA1008000.1"/>
    </source>
</evidence>
<protein>
    <submittedName>
        <fullName evidence="2">DUF397 domain-containing protein</fullName>
    </submittedName>
</protein>
<dbReference type="InterPro" id="IPR007278">
    <property type="entry name" value="DUF397"/>
</dbReference>
<sequence length="61" mass="6664">MSATELAWFKSSYSGSSGDDCVEVAVTEQAVHVRDSKDVTRPAFVVGREGWGQFVRFVSGH</sequence>
<dbReference type="RefSeq" id="WP_346072656.1">
    <property type="nucleotide sequence ID" value="NZ_BAAAHU010000015.1"/>
</dbReference>
<dbReference type="EMBL" id="BAAAHU010000015">
    <property type="protein sequence ID" value="GAA1008000.1"/>
    <property type="molecule type" value="Genomic_DNA"/>
</dbReference>
<evidence type="ECO:0000313" key="3">
    <source>
        <dbReference type="Proteomes" id="UP001501072"/>
    </source>
</evidence>
<reference evidence="3" key="1">
    <citation type="journal article" date="2019" name="Int. J. Syst. Evol. Microbiol.">
        <title>The Global Catalogue of Microorganisms (GCM) 10K type strain sequencing project: providing services to taxonomists for standard genome sequencing and annotation.</title>
        <authorList>
            <consortium name="The Broad Institute Genomics Platform"/>
            <consortium name="The Broad Institute Genome Sequencing Center for Infectious Disease"/>
            <person name="Wu L."/>
            <person name="Ma J."/>
        </authorList>
    </citation>
    <scope>NUCLEOTIDE SEQUENCE [LARGE SCALE GENOMIC DNA]</scope>
    <source>
        <strain evidence="3">JCM 11269</strain>
    </source>
</reference>
<accession>A0ABP4DHX6</accession>
<feature type="domain" description="DUF397" evidence="1">
    <location>
        <begin position="6"/>
        <end position="58"/>
    </location>
</feature>